<keyword evidence="6" id="KW-0472">Membrane</keyword>
<keyword evidence="3" id="KW-0813">Transport</keyword>
<comment type="similarity">
    <text evidence="2">Belongs to the SNF7 family.</text>
</comment>
<dbReference type="AlphaFoldDB" id="A0A1E4TVH8"/>
<proteinExistence type="inferred from homology"/>
<evidence type="ECO:0000313" key="8">
    <source>
        <dbReference type="EMBL" id="ODV95737.1"/>
    </source>
</evidence>
<keyword evidence="9" id="KW-1185">Reference proteome</keyword>
<dbReference type="GO" id="GO:0043328">
    <property type="term" value="P:protein transport to vacuole involved in ubiquitin-dependent protein catabolic process via the multivesicular body sorting pathway"/>
    <property type="evidence" value="ECO:0007669"/>
    <property type="project" value="EnsemblFungi"/>
</dbReference>
<protein>
    <recommendedName>
        <fullName evidence="10">Vacuolar protein sorting-associated protein 20</fullName>
    </recommendedName>
</protein>
<keyword evidence="5" id="KW-0653">Protein transport</keyword>
<gene>
    <name evidence="8" type="ORF">PACTADRAFT_41862</name>
</gene>
<evidence type="ECO:0000256" key="7">
    <source>
        <dbReference type="SAM" id="MobiDB-lite"/>
    </source>
</evidence>
<dbReference type="Proteomes" id="UP000094236">
    <property type="component" value="Unassembled WGS sequence"/>
</dbReference>
<keyword evidence="4" id="KW-0967">Endosome</keyword>
<reference evidence="9" key="1">
    <citation type="submission" date="2016-05" db="EMBL/GenBank/DDBJ databases">
        <title>Comparative genomics of biotechnologically important yeasts.</title>
        <authorList>
            <consortium name="DOE Joint Genome Institute"/>
            <person name="Riley R."/>
            <person name="Haridas S."/>
            <person name="Wolfe K.H."/>
            <person name="Lopes M.R."/>
            <person name="Hittinger C.T."/>
            <person name="Goker M."/>
            <person name="Salamov A."/>
            <person name="Wisecaver J."/>
            <person name="Long T.M."/>
            <person name="Aerts A.L."/>
            <person name="Barry K."/>
            <person name="Choi C."/>
            <person name="Clum A."/>
            <person name="Coughlan A.Y."/>
            <person name="Deshpande S."/>
            <person name="Douglass A.P."/>
            <person name="Hanson S.J."/>
            <person name="Klenk H.-P."/>
            <person name="Labutti K."/>
            <person name="Lapidus A."/>
            <person name="Lindquist E."/>
            <person name="Lipzen A."/>
            <person name="Meier-Kolthoff J.P."/>
            <person name="Ohm R.A."/>
            <person name="Otillar R.P."/>
            <person name="Pangilinan J."/>
            <person name="Peng Y."/>
            <person name="Rokas A."/>
            <person name="Rosa C.A."/>
            <person name="Scheuner C."/>
            <person name="Sibirny A.A."/>
            <person name="Slot J.C."/>
            <person name="Stielow J.B."/>
            <person name="Sun H."/>
            <person name="Kurtzman C.P."/>
            <person name="Blackwell M."/>
            <person name="Grigoriev I.V."/>
            <person name="Jeffries T.W."/>
        </authorList>
    </citation>
    <scope>NUCLEOTIDE SEQUENCE [LARGE SCALE GENOMIC DNA]</scope>
    <source>
        <strain evidence="9">NRRL Y-2460</strain>
    </source>
</reference>
<evidence type="ECO:0000256" key="2">
    <source>
        <dbReference type="ARBA" id="ARBA00006190"/>
    </source>
</evidence>
<feature type="compositionally biased region" description="Basic and acidic residues" evidence="7">
    <location>
        <begin position="206"/>
        <end position="220"/>
    </location>
</feature>
<dbReference type="EMBL" id="KV454013">
    <property type="protein sequence ID" value="ODV95737.1"/>
    <property type="molecule type" value="Genomic_DNA"/>
</dbReference>
<dbReference type="PANTHER" id="PTHR22761:SF5">
    <property type="entry name" value="CHARGED MULTIVESICULAR BODY PROTEIN 6"/>
    <property type="match status" value="1"/>
</dbReference>
<evidence type="ECO:0000256" key="4">
    <source>
        <dbReference type="ARBA" id="ARBA00022753"/>
    </source>
</evidence>
<dbReference type="STRING" id="669874.A0A1E4TVH8"/>
<dbReference type="PANTHER" id="PTHR22761">
    <property type="entry name" value="CHARGED MULTIVESICULAR BODY PROTEIN"/>
    <property type="match status" value="1"/>
</dbReference>
<evidence type="ECO:0000256" key="1">
    <source>
        <dbReference type="ARBA" id="ARBA00004608"/>
    </source>
</evidence>
<dbReference type="OrthoDB" id="441172at2759"/>
<dbReference type="GO" id="GO:0005771">
    <property type="term" value="C:multivesicular body"/>
    <property type="evidence" value="ECO:0007669"/>
    <property type="project" value="TreeGrafter"/>
</dbReference>
<name>A0A1E4TVH8_PACTA</name>
<feature type="region of interest" description="Disordered" evidence="7">
    <location>
        <begin position="150"/>
        <end position="220"/>
    </location>
</feature>
<accession>A0A1E4TVH8</accession>
<dbReference type="InterPro" id="IPR005024">
    <property type="entry name" value="Snf7_fam"/>
</dbReference>
<evidence type="ECO:0008006" key="10">
    <source>
        <dbReference type="Google" id="ProtNLM"/>
    </source>
</evidence>
<evidence type="ECO:0000256" key="3">
    <source>
        <dbReference type="ARBA" id="ARBA00022448"/>
    </source>
</evidence>
<dbReference type="GO" id="GO:0000815">
    <property type="term" value="C:ESCRT III complex"/>
    <property type="evidence" value="ECO:0007669"/>
    <property type="project" value="TreeGrafter"/>
</dbReference>
<dbReference type="Gene3D" id="1.10.287.1060">
    <property type="entry name" value="ESAT-6-like"/>
    <property type="match status" value="1"/>
</dbReference>
<evidence type="ECO:0000256" key="5">
    <source>
        <dbReference type="ARBA" id="ARBA00022927"/>
    </source>
</evidence>
<sequence length="220" mass="25646">MGNTSSVSSPRVTPQDKAILQMKLQRDKLIKTQTRLSVIMNKEKQIAIEALQQNNKQRALLALKKKKYQESSINRINDQLISLENLINSIEFKLIEKDFLYGLEQGNKILTQLNKEVSIEKVDKLMDTTQEGIRYQQEVDDMLSQRLNRSEEMEVDEELKELERQELGLPEVKKEPKELSELSELPEVPKTDIEEEPVEELPEQSIQKKEREREEELLAS</sequence>
<evidence type="ECO:0000256" key="6">
    <source>
        <dbReference type="ARBA" id="ARBA00023136"/>
    </source>
</evidence>
<dbReference type="Pfam" id="PF03357">
    <property type="entry name" value="Snf7"/>
    <property type="match status" value="1"/>
</dbReference>
<organism evidence="8 9">
    <name type="scientific">Pachysolen tannophilus NRRL Y-2460</name>
    <dbReference type="NCBI Taxonomy" id="669874"/>
    <lineage>
        <taxon>Eukaryota</taxon>
        <taxon>Fungi</taxon>
        <taxon>Dikarya</taxon>
        <taxon>Ascomycota</taxon>
        <taxon>Saccharomycotina</taxon>
        <taxon>Pichiomycetes</taxon>
        <taxon>Pachysolenaceae</taxon>
        <taxon>Pachysolen</taxon>
    </lineage>
</organism>
<dbReference type="GO" id="GO:0006900">
    <property type="term" value="P:vesicle budding from membrane"/>
    <property type="evidence" value="ECO:0007669"/>
    <property type="project" value="TreeGrafter"/>
</dbReference>
<feature type="compositionally biased region" description="Basic and acidic residues" evidence="7">
    <location>
        <begin position="161"/>
        <end position="180"/>
    </location>
</feature>
<evidence type="ECO:0000313" key="9">
    <source>
        <dbReference type="Proteomes" id="UP000094236"/>
    </source>
</evidence>
<feature type="compositionally biased region" description="Acidic residues" evidence="7">
    <location>
        <begin position="193"/>
        <end position="202"/>
    </location>
</feature>
<comment type="subcellular location">
    <subcellularLocation>
        <location evidence="1">Endosome membrane</location>
    </subcellularLocation>
</comment>